<dbReference type="SMART" id="SM00450">
    <property type="entry name" value="RHOD"/>
    <property type="match status" value="1"/>
</dbReference>
<organism evidence="3 4">
    <name type="scientific">Natronoglomus mannanivorans</name>
    <dbReference type="NCBI Taxonomy" id="2979990"/>
    <lineage>
        <taxon>Archaea</taxon>
        <taxon>Methanobacteriati</taxon>
        <taxon>Methanobacteriota</taxon>
        <taxon>Stenosarchaea group</taxon>
        <taxon>Halobacteria</taxon>
        <taxon>Halobacteriales</taxon>
        <taxon>Natrialbaceae</taxon>
        <taxon>Natronoglomus</taxon>
    </lineage>
</organism>
<comment type="caution">
    <text evidence="3">The sequence shown here is derived from an EMBL/GenBank/DDBJ whole genome shotgun (WGS) entry which is preliminary data.</text>
</comment>
<feature type="region of interest" description="Disordered" evidence="1">
    <location>
        <begin position="20"/>
        <end position="95"/>
    </location>
</feature>
<dbReference type="SUPFAM" id="SSF52821">
    <property type="entry name" value="Rhodanese/Cell cycle control phosphatase"/>
    <property type="match status" value="1"/>
</dbReference>
<accession>A0ABT2QDG1</accession>
<feature type="compositionally biased region" description="Acidic residues" evidence="1">
    <location>
        <begin position="30"/>
        <end position="79"/>
    </location>
</feature>
<feature type="domain" description="Rhodanese" evidence="2">
    <location>
        <begin position="104"/>
        <end position="195"/>
    </location>
</feature>
<sequence>MERTKTQTRRRLLTVAGGSIVAIAGCLGSGEDDDTETEAENETETEDEDETDETESESTDDDEDENEEEEEEEENDTEEAASTLEHEGTEVSLVSMDDAIEWYEADDAHFVDTRGRPSYEDRRIDGAVLSPAPDGMSSDPVDDWDHDETIVTYCACPHSIAVRRSASLIEDGYENVFVLEGGLDAWAEEGQPMVGEAVDD</sequence>
<evidence type="ECO:0000256" key="1">
    <source>
        <dbReference type="SAM" id="MobiDB-lite"/>
    </source>
</evidence>
<dbReference type="Pfam" id="PF00581">
    <property type="entry name" value="Rhodanese"/>
    <property type="match status" value="1"/>
</dbReference>
<protein>
    <submittedName>
        <fullName evidence="3">Rhodanese-like domain-containing protein</fullName>
    </submittedName>
</protein>
<dbReference type="PROSITE" id="PS51257">
    <property type="entry name" value="PROKAR_LIPOPROTEIN"/>
    <property type="match status" value="1"/>
</dbReference>
<evidence type="ECO:0000313" key="4">
    <source>
        <dbReference type="Proteomes" id="UP001320972"/>
    </source>
</evidence>
<dbReference type="CDD" id="cd00158">
    <property type="entry name" value="RHOD"/>
    <property type="match status" value="1"/>
</dbReference>
<proteinExistence type="predicted"/>
<dbReference type="Gene3D" id="3.40.250.10">
    <property type="entry name" value="Rhodanese-like domain"/>
    <property type="match status" value="1"/>
</dbReference>
<gene>
    <name evidence="3" type="ORF">OB955_09440</name>
</gene>
<dbReference type="InterPro" id="IPR001763">
    <property type="entry name" value="Rhodanese-like_dom"/>
</dbReference>
<dbReference type="Proteomes" id="UP001320972">
    <property type="component" value="Unassembled WGS sequence"/>
</dbReference>
<dbReference type="PROSITE" id="PS50206">
    <property type="entry name" value="RHODANESE_3"/>
    <property type="match status" value="1"/>
</dbReference>
<keyword evidence="4" id="KW-1185">Reference proteome</keyword>
<dbReference type="InterPro" id="IPR036873">
    <property type="entry name" value="Rhodanese-like_dom_sf"/>
</dbReference>
<evidence type="ECO:0000313" key="3">
    <source>
        <dbReference type="EMBL" id="MCU4972965.1"/>
    </source>
</evidence>
<reference evidence="3 4" key="1">
    <citation type="submission" date="2022-09" db="EMBL/GenBank/DDBJ databases">
        <title>Enrichment on poylsaccharides allowed isolation of novel metabolic and taxonomic groups of Haloarchaea.</title>
        <authorList>
            <person name="Sorokin D.Y."/>
            <person name="Elcheninov A.G."/>
            <person name="Khizhniak T.V."/>
            <person name="Kolganova T.V."/>
            <person name="Kublanov I.V."/>
        </authorList>
    </citation>
    <scope>NUCLEOTIDE SEQUENCE [LARGE SCALE GENOMIC DNA]</scope>
    <source>
        <strain evidence="3 4">AArc-m2/3/4</strain>
    </source>
</reference>
<name>A0ABT2QDG1_9EURY</name>
<dbReference type="EMBL" id="JAOPKB010000004">
    <property type="protein sequence ID" value="MCU4972965.1"/>
    <property type="molecule type" value="Genomic_DNA"/>
</dbReference>
<evidence type="ECO:0000259" key="2">
    <source>
        <dbReference type="PROSITE" id="PS50206"/>
    </source>
</evidence>
<dbReference type="RefSeq" id="WP_338007683.1">
    <property type="nucleotide sequence ID" value="NZ_JAOPKB010000004.1"/>
</dbReference>